<comment type="similarity">
    <text evidence="1">Belongs to the ataxin-10 family.</text>
</comment>
<dbReference type="InterPro" id="IPR019156">
    <property type="entry name" value="Ataxin-10_domain"/>
</dbReference>
<gene>
    <name evidence="7" type="ORF">SOCG_02892</name>
</gene>
<evidence type="ECO:0000256" key="5">
    <source>
        <dbReference type="ARBA" id="ARBA00044801"/>
    </source>
</evidence>
<sequence>MDSHQQLEYANLFHICNEDPENHLRTIRNSFASGKHMQQAAGDAGLFKQFLPEQLTASVSQQPHSSLPWQILANSVANDSPLQDEAWAFLTRFPPKLPHPVTSAQLAAFEISIWCLILNNKNRLNQMCTSPAGLYLLDILVDQDRHPHWQRESILYRIISHILSNGYAEILIKRAVLLGYRSIYFAVDAMSRESSGAEDPTLFPTLYLITRLIAKHLHQQISTMDKFNISEPDLTLVTYLSESFKLVISLLYTRYERFVMLQNESSQKLDIVHVFQRYYHDSSLATSEVLLLLSILHSRIPRKTLVQKSPISPESFYELCEAIGGVKRECVHFITFASHLYPATQDIVRNTEGGLSVILSQCNIDDFNPYLREVSVLCIRYLLQNNPDNQAFVANLNPMGISKSEILEEVGYDSQIDDNGKVKLVPKNRPQ</sequence>
<comment type="function">
    <text evidence="4">May play a role in the regulation of cytokinesis.</text>
</comment>
<name>S9RI45_SCHOY</name>
<evidence type="ECO:0000256" key="2">
    <source>
        <dbReference type="ARBA" id="ARBA00022618"/>
    </source>
</evidence>
<dbReference type="Pfam" id="PF09759">
    <property type="entry name" value="Atx10homo_assoc"/>
    <property type="match status" value="1"/>
</dbReference>
<protein>
    <recommendedName>
        <fullName evidence="5">Ataxin-10 homolog</fullName>
    </recommendedName>
</protein>
<dbReference type="OMA" id="KRECVHF"/>
<dbReference type="OrthoDB" id="379794at2759"/>
<dbReference type="AlphaFoldDB" id="S9RI45"/>
<accession>S9RI45</accession>
<evidence type="ECO:0000256" key="4">
    <source>
        <dbReference type="ARBA" id="ARBA00044746"/>
    </source>
</evidence>
<evidence type="ECO:0000256" key="1">
    <source>
        <dbReference type="ARBA" id="ARBA00008384"/>
    </source>
</evidence>
<keyword evidence="3" id="KW-0131">Cell cycle</keyword>
<dbReference type="RefSeq" id="XP_013016836.1">
    <property type="nucleotide sequence ID" value="XM_013161382.1"/>
</dbReference>
<dbReference type="GO" id="GO:0051301">
    <property type="term" value="P:cell division"/>
    <property type="evidence" value="ECO:0007669"/>
    <property type="project" value="UniProtKB-KW"/>
</dbReference>
<dbReference type="GeneID" id="25031866"/>
<dbReference type="PANTHER" id="PTHR13255:SF0">
    <property type="entry name" value="ATAXIN-10"/>
    <property type="match status" value="1"/>
</dbReference>
<dbReference type="InterPro" id="IPR051374">
    <property type="entry name" value="Ataxin-10/CTR86_families"/>
</dbReference>
<dbReference type="eggNOG" id="KOG2676">
    <property type="taxonomic scope" value="Eukaryota"/>
</dbReference>
<dbReference type="HOGENOM" id="CLU_631859_0_0_1"/>
<dbReference type="PANTHER" id="PTHR13255">
    <property type="entry name" value="ATAXIN-10"/>
    <property type="match status" value="1"/>
</dbReference>
<proteinExistence type="inferred from homology"/>
<dbReference type="VEuPathDB" id="FungiDB:SOCG_02892"/>
<keyword evidence="8" id="KW-1185">Reference proteome</keyword>
<feature type="domain" description="Ataxin-10" evidence="6">
    <location>
        <begin position="326"/>
        <end position="424"/>
    </location>
</feature>
<dbReference type="Proteomes" id="UP000016088">
    <property type="component" value="Unassembled WGS sequence"/>
</dbReference>
<reference evidence="7 8" key="1">
    <citation type="journal article" date="2011" name="Science">
        <title>Comparative functional genomics of the fission yeasts.</title>
        <authorList>
            <person name="Rhind N."/>
            <person name="Chen Z."/>
            <person name="Yassour M."/>
            <person name="Thompson D.A."/>
            <person name="Haas B.J."/>
            <person name="Habib N."/>
            <person name="Wapinski I."/>
            <person name="Roy S."/>
            <person name="Lin M.F."/>
            <person name="Heiman D.I."/>
            <person name="Young S.K."/>
            <person name="Furuya K."/>
            <person name="Guo Y."/>
            <person name="Pidoux A."/>
            <person name="Chen H.M."/>
            <person name="Robbertse B."/>
            <person name="Goldberg J.M."/>
            <person name="Aoki K."/>
            <person name="Bayne E.H."/>
            <person name="Berlin A.M."/>
            <person name="Desjardins C.A."/>
            <person name="Dobbs E."/>
            <person name="Dukaj L."/>
            <person name="Fan L."/>
            <person name="FitzGerald M.G."/>
            <person name="French C."/>
            <person name="Gujja S."/>
            <person name="Hansen K."/>
            <person name="Keifenheim D."/>
            <person name="Levin J.Z."/>
            <person name="Mosher R.A."/>
            <person name="Mueller C.A."/>
            <person name="Pfiffner J."/>
            <person name="Priest M."/>
            <person name="Russ C."/>
            <person name="Smialowska A."/>
            <person name="Swoboda P."/>
            <person name="Sykes S.M."/>
            <person name="Vaughn M."/>
            <person name="Vengrova S."/>
            <person name="Yoder R."/>
            <person name="Zeng Q."/>
            <person name="Allshire R."/>
            <person name="Baulcombe D."/>
            <person name="Birren B.W."/>
            <person name="Brown W."/>
            <person name="Ekwall K."/>
            <person name="Kellis M."/>
            <person name="Leatherwood J."/>
            <person name="Levin H."/>
            <person name="Margalit H."/>
            <person name="Martienssen R."/>
            <person name="Nieduszynski C.A."/>
            <person name="Spatafora J.W."/>
            <person name="Friedman N."/>
            <person name="Dalgaard J.Z."/>
            <person name="Baumann P."/>
            <person name="Niki H."/>
            <person name="Regev A."/>
            <person name="Nusbaum C."/>
        </authorList>
    </citation>
    <scope>NUCLEOTIDE SEQUENCE [LARGE SCALE GENOMIC DNA]</scope>
    <source>
        <strain evidence="8">yFS286</strain>
    </source>
</reference>
<evidence type="ECO:0000313" key="8">
    <source>
        <dbReference type="Proteomes" id="UP000016088"/>
    </source>
</evidence>
<organism evidence="7 8">
    <name type="scientific">Schizosaccharomyces octosporus (strain yFS286)</name>
    <name type="common">Fission yeast</name>
    <name type="synonym">Octosporomyces octosporus</name>
    <dbReference type="NCBI Taxonomy" id="483514"/>
    <lineage>
        <taxon>Eukaryota</taxon>
        <taxon>Fungi</taxon>
        <taxon>Dikarya</taxon>
        <taxon>Ascomycota</taxon>
        <taxon>Taphrinomycotina</taxon>
        <taxon>Schizosaccharomycetes</taxon>
        <taxon>Schizosaccharomycetales</taxon>
        <taxon>Schizosaccharomycetaceae</taxon>
        <taxon>Schizosaccharomyces</taxon>
    </lineage>
</organism>
<evidence type="ECO:0000259" key="6">
    <source>
        <dbReference type="Pfam" id="PF09759"/>
    </source>
</evidence>
<evidence type="ECO:0000256" key="3">
    <source>
        <dbReference type="ARBA" id="ARBA00023306"/>
    </source>
</evidence>
<keyword evidence="2" id="KW-0132">Cell division</keyword>
<dbReference type="GO" id="GO:0005829">
    <property type="term" value="C:cytosol"/>
    <property type="evidence" value="ECO:0007669"/>
    <property type="project" value="TreeGrafter"/>
</dbReference>
<dbReference type="EMBL" id="KE503206">
    <property type="protein sequence ID" value="EPX73674.1"/>
    <property type="molecule type" value="Genomic_DNA"/>
</dbReference>
<evidence type="ECO:0000313" key="7">
    <source>
        <dbReference type="EMBL" id="EPX73674.1"/>
    </source>
</evidence>